<gene>
    <name evidence="2" type="ORF">AVDCRST_MAG61-1517</name>
</gene>
<name>A0A6J4KLU3_9ACTN</name>
<proteinExistence type="predicted"/>
<evidence type="ECO:0000313" key="2">
    <source>
        <dbReference type="EMBL" id="CAA9308135.1"/>
    </source>
</evidence>
<reference evidence="2" key="1">
    <citation type="submission" date="2020-02" db="EMBL/GenBank/DDBJ databases">
        <authorList>
            <person name="Meier V. D."/>
        </authorList>
    </citation>
    <scope>NUCLEOTIDE SEQUENCE</scope>
    <source>
        <strain evidence="2">AVDCRST_MAG61</strain>
    </source>
</reference>
<sequence>WSGSALTVSSESATPPPAMGAVEAGDVATCGSTPAAECILGSSWTGA</sequence>
<evidence type="ECO:0000256" key="1">
    <source>
        <dbReference type="SAM" id="MobiDB-lite"/>
    </source>
</evidence>
<feature type="non-terminal residue" evidence="2">
    <location>
        <position position="1"/>
    </location>
</feature>
<accession>A0A6J4KLU3</accession>
<feature type="compositionally biased region" description="Polar residues" evidence="1">
    <location>
        <begin position="1"/>
        <end position="13"/>
    </location>
</feature>
<organism evidence="2">
    <name type="scientific">uncultured Friedmanniella sp</name>
    <dbReference type="NCBI Taxonomy" id="335381"/>
    <lineage>
        <taxon>Bacteria</taxon>
        <taxon>Bacillati</taxon>
        <taxon>Actinomycetota</taxon>
        <taxon>Actinomycetes</taxon>
        <taxon>Propionibacteriales</taxon>
        <taxon>Nocardioidaceae</taxon>
        <taxon>Friedmanniella</taxon>
        <taxon>environmental samples</taxon>
    </lineage>
</organism>
<dbReference type="AlphaFoldDB" id="A0A6J4KLU3"/>
<dbReference type="EMBL" id="CADCTT010000212">
    <property type="protein sequence ID" value="CAA9308135.1"/>
    <property type="molecule type" value="Genomic_DNA"/>
</dbReference>
<protein>
    <submittedName>
        <fullName evidence="2">Uncharacterized protein</fullName>
    </submittedName>
</protein>
<feature type="region of interest" description="Disordered" evidence="1">
    <location>
        <begin position="1"/>
        <end position="20"/>
    </location>
</feature>
<feature type="non-terminal residue" evidence="2">
    <location>
        <position position="47"/>
    </location>
</feature>